<evidence type="ECO:0000313" key="2">
    <source>
        <dbReference type="Proteomes" id="UP000464378"/>
    </source>
</evidence>
<accession>A0A6C2YUB8</accession>
<reference evidence="1" key="1">
    <citation type="submission" date="2019-04" db="EMBL/GenBank/DDBJ databases">
        <authorList>
            <consortium name="Science for Life Laboratories"/>
        </authorList>
    </citation>
    <scope>NUCLEOTIDE SEQUENCE</scope>
    <source>
        <strain evidence="1">MBLW1</strain>
    </source>
</reference>
<gene>
    <name evidence="1" type="ORF">GMBLW1_44500</name>
</gene>
<dbReference type="AlphaFoldDB" id="A0A6C2YUB8"/>
<dbReference type="InParanoid" id="A0A6C2YUB8"/>
<protein>
    <submittedName>
        <fullName evidence="1">Uncharacterized protein</fullName>
    </submittedName>
</protein>
<dbReference type="EMBL" id="LR593887">
    <property type="protein sequence ID" value="VTS06845.1"/>
    <property type="molecule type" value="Genomic_DNA"/>
</dbReference>
<keyword evidence="2" id="KW-1185">Reference proteome</keyword>
<dbReference type="KEGG" id="tim:GMBLW1_44500"/>
<dbReference type="Proteomes" id="UP000464378">
    <property type="component" value="Chromosome"/>
</dbReference>
<evidence type="ECO:0000313" key="1">
    <source>
        <dbReference type="EMBL" id="VIP04743.1"/>
    </source>
</evidence>
<sequence>MTELQREWLRTIRTQTVFEQSPLHSLTGATGRGVVIEYLAVLEWHRTGIAMLVNDSEATFFRTETIAVPLAYRSMAQHAPCPLHHLAREREGVSWQGEISCRWDFARTQMDYLTRYGLWELNDFCPAAEMLDGDYLIVRACDTERRLVVDACLFCFGESVSPYNRKLAARMHDLLQLPQTTLTAKRRGRWWS</sequence>
<organism evidence="1">
    <name type="scientific">Tuwongella immobilis</name>
    <dbReference type="NCBI Taxonomy" id="692036"/>
    <lineage>
        <taxon>Bacteria</taxon>
        <taxon>Pseudomonadati</taxon>
        <taxon>Planctomycetota</taxon>
        <taxon>Planctomycetia</taxon>
        <taxon>Gemmatales</taxon>
        <taxon>Gemmataceae</taxon>
        <taxon>Tuwongella</taxon>
    </lineage>
</organism>
<dbReference type="EMBL" id="LR586016">
    <property type="protein sequence ID" value="VIP04743.1"/>
    <property type="molecule type" value="Genomic_DNA"/>
</dbReference>
<proteinExistence type="predicted"/>
<name>A0A6C2YUB8_9BACT</name>